<keyword evidence="2" id="KW-1185">Reference proteome</keyword>
<dbReference type="KEGG" id="hra:EI982_12225"/>
<dbReference type="EMBL" id="CP034345">
    <property type="protein sequence ID" value="QGX95500.1"/>
    <property type="molecule type" value="Genomic_DNA"/>
</dbReference>
<reference evidence="1 2" key="1">
    <citation type="submission" date="2018-12" db="EMBL/GenBank/DDBJ databases">
        <title>Complete genome sequence of Haloplanus rallus MBLA0036.</title>
        <authorList>
            <person name="Nam Y.-d."/>
            <person name="Kang J."/>
            <person name="Chung W.-H."/>
            <person name="Park Y.S."/>
        </authorList>
    </citation>
    <scope>NUCLEOTIDE SEQUENCE [LARGE SCALE GENOMIC DNA]</scope>
    <source>
        <strain evidence="1 2">MBLA0036</strain>
    </source>
</reference>
<sequence length="71" mass="7852">MWGRYTRPNGVLNEHTKTVHKHELGSTDLHTVCGVTHHLASDHLRRITVERAVSDHGATKCGRCFEGGGGY</sequence>
<name>A0A6B9FEW6_9EURY</name>
<dbReference type="AlphaFoldDB" id="A0A6B9FEW6"/>
<organism evidence="1 2">
    <name type="scientific">Haloplanus rallus</name>
    <dbReference type="NCBI Taxonomy" id="1816183"/>
    <lineage>
        <taxon>Archaea</taxon>
        <taxon>Methanobacteriati</taxon>
        <taxon>Methanobacteriota</taxon>
        <taxon>Stenosarchaea group</taxon>
        <taxon>Halobacteria</taxon>
        <taxon>Halobacteriales</taxon>
        <taxon>Haloferacaceae</taxon>
        <taxon>Haloplanus</taxon>
    </lineage>
</organism>
<dbReference type="Proteomes" id="UP000428325">
    <property type="component" value="Chromosome"/>
</dbReference>
<evidence type="ECO:0000313" key="1">
    <source>
        <dbReference type="EMBL" id="QGX95500.1"/>
    </source>
</evidence>
<evidence type="ECO:0000313" key="2">
    <source>
        <dbReference type="Proteomes" id="UP000428325"/>
    </source>
</evidence>
<proteinExistence type="predicted"/>
<gene>
    <name evidence="1" type="ORF">EI982_12225</name>
</gene>
<protein>
    <submittedName>
        <fullName evidence="1">Uncharacterized protein</fullName>
    </submittedName>
</protein>
<accession>A0A6B9FEW6</accession>